<dbReference type="Proteomes" id="UP001596012">
    <property type="component" value="Unassembled WGS sequence"/>
</dbReference>
<comment type="caution">
    <text evidence="1">The sequence shown here is derived from an EMBL/GenBank/DDBJ whole genome shotgun (WGS) entry which is preliminary data.</text>
</comment>
<name>A0ABV8YMF1_9ACTN</name>
<organism evidence="1 2">
    <name type="scientific">Streptomyces xiangluensis</name>
    <dbReference type="NCBI Taxonomy" id="2665720"/>
    <lineage>
        <taxon>Bacteria</taxon>
        <taxon>Bacillati</taxon>
        <taxon>Actinomycetota</taxon>
        <taxon>Actinomycetes</taxon>
        <taxon>Kitasatosporales</taxon>
        <taxon>Streptomycetaceae</taxon>
        <taxon>Streptomyces</taxon>
    </lineage>
</organism>
<evidence type="ECO:0000313" key="2">
    <source>
        <dbReference type="Proteomes" id="UP001596012"/>
    </source>
</evidence>
<accession>A0ABV8YMF1</accession>
<dbReference type="RefSeq" id="WP_386340656.1">
    <property type="nucleotide sequence ID" value="NZ_JBHSFG010000018.1"/>
</dbReference>
<proteinExistence type="predicted"/>
<dbReference type="EMBL" id="JBHSFG010000018">
    <property type="protein sequence ID" value="MFC4464988.1"/>
    <property type="molecule type" value="Genomic_DNA"/>
</dbReference>
<evidence type="ECO:0008006" key="3">
    <source>
        <dbReference type="Google" id="ProtNLM"/>
    </source>
</evidence>
<sequence length="196" mass="22485">MNNAPESAFRDHMRRGAERILEGFPEELRPEIYIVSFRIWRIDQDPRHPYVAIGYNTESEVRRVLEQECSYEGSARWEYSYWLLEGFEMVGHVPEDPGGRLHLAEAEAAGLWYEDEGSLSGKVCDALVDQLVSRFDDVCIDVARHLRADGHLTRVLGRPVPIVLFDMDRPGWEMEATQAANPPDVIADFTEHQSVR</sequence>
<protein>
    <recommendedName>
        <fullName evidence="3">Immunity protein 35</fullName>
    </recommendedName>
</protein>
<reference evidence="2" key="1">
    <citation type="journal article" date="2019" name="Int. J. Syst. Evol. Microbiol.">
        <title>The Global Catalogue of Microorganisms (GCM) 10K type strain sequencing project: providing services to taxonomists for standard genome sequencing and annotation.</title>
        <authorList>
            <consortium name="The Broad Institute Genomics Platform"/>
            <consortium name="The Broad Institute Genome Sequencing Center for Infectious Disease"/>
            <person name="Wu L."/>
            <person name="Ma J."/>
        </authorList>
    </citation>
    <scope>NUCLEOTIDE SEQUENCE [LARGE SCALE GENOMIC DNA]</scope>
    <source>
        <strain evidence="2">DT43</strain>
    </source>
</reference>
<keyword evidence="2" id="KW-1185">Reference proteome</keyword>
<evidence type="ECO:0000313" key="1">
    <source>
        <dbReference type="EMBL" id="MFC4464988.1"/>
    </source>
</evidence>
<gene>
    <name evidence="1" type="ORF">ACFPH6_10605</name>
</gene>